<proteinExistence type="predicted"/>
<protein>
    <recommendedName>
        <fullName evidence="2">COMM domain-containing protein</fullName>
    </recommendedName>
</protein>
<organism evidence="3 4">
    <name type="scientific">Polysphondylium violaceum</name>
    <dbReference type="NCBI Taxonomy" id="133409"/>
    <lineage>
        <taxon>Eukaryota</taxon>
        <taxon>Amoebozoa</taxon>
        <taxon>Evosea</taxon>
        <taxon>Eumycetozoa</taxon>
        <taxon>Dictyostelia</taxon>
        <taxon>Dictyosteliales</taxon>
        <taxon>Dictyosteliaceae</taxon>
        <taxon>Polysphondylium</taxon>
    </lineage>
</organism>
<feature type="domain" description="COMM" evidence="2">
    <location>
        <begin position="131"/>
        <end position="204"/>
    </location>
</feature>
<dbReference type="PANTHER" id="PTHR12333">
    <property type="entry name" value="COMM DOMAIN CONTAINING PROTEIN 10"/>
    <property type="match status" value="1"/>
</dbReference>
<evidence type="ECO:0000259" key="2">
    <source>
        <dbReference type="PROSITE" id="PS51269"/>
    </source>
</evidence>
<sequence length="204" mass="23807">MASNNIFGSTKKFNDALEILNRVDNARFQKILVRIVNKIGRKGETIFTKQEEEMLENLLDLSGSEFKAMIQCCSFIFEQTAYYSLSSTNLFNQLENTQLDSEKCKSIQNVWEENYSDVLDFLRTKSISPLELDDVGWRLHYQMSSSTTNKRQASAIFEFSFKSDNNNNNDDENNDKMILEFNKEQLTNFFYKLETIQEKLDTLS</sequence>
<comment type="caution">
    <text evidence="3">The sequence shown here is derived from an EMBL/GenBank/DDBJ whole genome shotgun (WGS) entry which is preliminary data.</text>
</comment>
<dbReference type="InterPro" id="IPR017920">
    <property type="entry name" value="COMM"/>
</dbReference>
<dbReference type="EMBL" id="AJWJ01000008">
    <property type="protein sequence ID" value="KAF2078277.1"/>
    <property type="molecule type" value="Genomic_DNA"/>
</dbReference>
<keyword evidence="4" id="KW-1185">Reference proteome</keyword>
<evidence type="ECO:0000313" key="3">
    <source>
        <dbReference type="EMBL" id="KAF2078277.1"/>
    </source>
</evidence>
<dbReference type="Pfam" id="PF21672">
    <property type="entry name" value="COMM_HN"/>
    <property type="match status" value="1"/>
</dbReference>
<dbReference type="AlphaFoldDB" id="A0A8J4Q3U7"/>
<accession>A0A8J4Q3U7</accession>
<evidence type="ECO:0000313" key="4">
    <source>
        <dbReference type="Proteomes" id="UP000695562"/>
    </source>
</evidence>
<dbReference type="PROSITE" id="PS51269">
    <property type="entry name" value="COMM"/>
    <property type="match status" value="1"/>
</dbReference>
<dbReference type="Pfam" id="PF07258">
    <property type="entry name" value="COMM_domain"/>
    <property type="match status" value="1"/>
</dbReference>
<gene>
    <name evidence="3" type="ORF">CYY_000467</name>
</gene>
<name>A0A8J4Q3U7_9MYCE</name>
<dbReference type="PANTHER" id="PTHR12333:SF0">
    <property type="entry name" value="COMM DOMAIN-CONTAINING PROTEIN 10"/>
    <property type="match status" value="1"/>
</dbReference>
<dbReference type="Proteomes" id="UP000695562">
    <property type="component" value="Unassembled WGS sequence"/>
</dbReference>
<reference evidence="3" key="1">
    <citation type="submission" date="2020-01" db="EMBL/GenBank/DDBJ databases">
        <title>Development of genomics and gene disruption for Polysphondylium violaceum indicates a role for the polyketide synthase stlB in stalk morphogenesis.</title>
        <authorList>
            <person name="Narita B."/>
            <person name="Kawabe Y."/>
            <person name="Kin K."/>
            <person name="Saito T."/>
            <person name="Gibbs R."/>
            <person name="Kuspa A."/>
            <person name="Muzny D."/>
            <person name="Queller D."/>
            <person name="Richards S."/>
            <person name="Strassman J."/>
            <person name="Sucgang R."/>
            <person name="Worley K."/>
            <person name="Schaap P."/>
        </authorList>
    </citation>
    <scope>NUCLEOTIDE SEQUENCE</scope>
    <source>
        <strain evidence="3">QSvi11</strain>
    </source>
</reference>
<dbReference type="InterPro" id="IPR037361">
    <property type="entry name" value="COMMD10"/>
</dbReference>
<comment type="function">
    <text evidence="1">Scaffold protein in the commander complex that is essential for endosomal recycling of transmembrane cargos; the commander complex is composed of the CCC subcomplex and the retriever subcomplex.</text>
</comment>
<evidence type="ECO:0000256" key="1">
    <source>
        <dbReference type="ARBA" id="ARBA00093300"/>
    </source>
</evidence>
<dbReference type="OrthoDB" id="77522at2759"/>